<organism evidence="1">
    <name type="scientific">Anguilla anguilla</name>
    <name type="common">European freshwater eel</name>
    <name type="synonym">Muraena anguilla</name>
    <dbReference type="NCBI Taxonomy" id="7936"/>
    <lineage>
        <taxon>Eukaryota</taxon>
        <taxon>Metazoa</taxon>
        <taxon>Chordata</taxon>
        <taxon>Craniata</taxon>
        <taxon>Vertebrata</taxon>
        <taxon>Euteleostomi</taxon>
        <taxon>Actinopterygii</taxon>
        <taxon>Neopterygii</taxon>
        <taxon>Teleostei</taxon>
        <taxon>Anguilliformes</taxon>
        <taxon>Anguillidae</taxon>
        <taxon>Anguilla</taxon>
    </lineage>
</organism>
<dbReference type="EMBL" id="GBXM01107821">
    <property type="protein sequence ID" value="JAH00756.1"/>
    <property type="molecule type" value="Transcribed_RNA"/>
</dbReference>
<evidence type="ECO:0000313" key="1">
    <source>
        <dbReference type="EMBL" id="JAH00756.1"/>
    </source>
</evidence>
<name>A0A0E9P814_ANGAN</name>
<reference evidence="1" key="2">
    <citation type="journal article" date="2015" name="Fish Shellfish Immunol.">
        <title>Early steps in the European eel (Anguilla anguilla)-Vibrio vulnificus interaction in the gills: Role of the RtxA13 toxin.</title>
        <authorList>
            <person name="Callol A."/>
            <person name="Pajuelo D."/>
            <person name="Ebbesson L."/>
            <person name="Teles M."/>
            <person name="MacKenzie S."/>
            <person name="Amaro C."/>
        </authorList>
    </citation>
    <scope>NUCLEOTIDE SEQUENCE</scope>
</reference>
<protein>
    <submittedName>
        <fullName evidence="1">Uncharacterized protein</fullName>
    </submittedName>
</protein>
<reference evidence="1" key="1">
    <citation type="submission" date="2014-11" db="EMBL/GenBank/DDBJ databases">
        <authorList>
            <person name="Amaro Gonzalez C."/>
        </authorList>
    </citation>
    <scope>NUCLEOTIDE SEQUENCE</scope>
</reference>
<proteinExistence type="predicted"/>
<sequence>MIWCRSTVLLCGIYLVSLAQLQKF</sequence>
<accession>A0A0E9P814</accession>
<dbReference type="AlphaFoldDB" id="A0A0E9P814"/>